<accession>A0A1T5E472</accession>
<dbReference type="InterPro" id="IPR007812">
    <property type="entry name" value="T2SS_protein-GspL"/>
</dbReference>
<protein>
    <submittedName>
        <fullName evidence="2">General secretion pathway protein L</fullName>
    </submittedName>
</protein>
<keyword evidence="3" id="KW-1185">Reference proteome</keyword>
<dbReference type="GO" id="GO:0009276">
    <property type="term" value="C:Gram-negative-bacterium-type cell wall"/>
    <property type="evidence" value="ECO:0007669"/>
    <property type="project" value="InterPro"/>
</dbReference>
<evidence type="ECO:0000313" key="2">
    <source>
        <dbReference type="EMBL" id="SKB78669.1"/>
    </source>
</evidence>
<dbReference type="Proteomes" id="UP000189818">
    <property type="component" value="Unassembled WGS sequence"/>
</dbReference>
<evidence type="ECO:0000259" key="1">
    <source>
        <dbReference type="Pfam" id="PF05134"/>
    </source>
</evidence>
<dbReference type="AlphaFoldDB" id="A0A1T5E472"/>
<dbReference type="InterPro" id="IPR024230">
    <property type="entry name" value="GspL_cyto_dom"/>
</dbReference>
<dbReference type="STRING" id="439228.SAMN06295920_106160"/>
<reference evidence="3" key="1">
    <citation type="submission" date="2017-02" db="EMBL/GenBank/DDBJ databases">
        <authorList>
            <person name="Varghese N."/>
            <person name="Submissions S."/>
        </authorList>
    </citation>
    <scope>NUCLEOTIDE SEQUENCE [LARGE SCALE GENOMIC DNA]</scope>
    <source>
        <strain evidence="3">UM2</strain>
    </source>
</reference>
<evidence type="ECO:0000313" key="3">
    <source>
        <dbReference type="Proteomes" id="UP000189818"/>
    </source>
</evidence>
<name>A0A1T5E472_9SPHN</name>
<dbReference type="Gene3D" id="3.30.420.380">
    <property type="match status" value="1"/>
</dbReference>
<organism evidence="2 3">
    <name type="scientific">Rhizorhabdus histidinilytica</name>
    <dbReference type="NCBI Taxonomy" id="439228"/>
    <lineage>
        <taxon>Bacteria</taxon>
        <taxon>Pseudomonadati</taxon>
        <taxon>Pseudomonadota</taxon>
        <taxon>Alphaproteobacteria</taxon>
        <taxon>Sphingomonadales</taxon>
        <taxon>Sphingomonadaceae</taxon>
        <taxon>Rhizorhabdus</taxon>
    </lineage>
</organism>
<dbReference type="EMBL" id="FUYM01000006">
    <property type="protein sequence ID" value="SKB78669.1"/>
    <property type="molecule type" value="Genomic_DNA"/>
</dbReference>
<dbReference type="OrthoDB" id="7432052at2"/>
<sequence>MKLMLQSPSIAPTVARLKNMLGPRAEAGVWRLDAGAVRAIPGAAARPVLLVPAEHVLTMSVALPLPSHARRLAALPFAIEDRIADRPDALHLALGAQQAGGGWLAGAVDRDLMAAWIAHAAEAGIADAAIMPDALALPVPAAGRWNVRREDDGRILVRTPDGAGFAAREALFVALWTAAGKPDCDEVGDVEEALPIALDLRQGDYARPHQGLSRTGRRVAIVAVAGLVAHGAIAAADTVALRSVAAQRGAELTRILNGAAPGRYAGTDPREAALVAAELLPAGGNAPPGTLLPLLGRASSALAPFGGAVTIRSMQFDEAGRSLRLDVDLADPAARGAIVNALRSAGLTGRFDGASLIVGGAA</sequence>
<dbReference type="SUPFAM" id="SSF53067">
    <property type="entry name" value="Actin-like ATPase domain"/>
    <property type="match status" value="1"/>
</dbReference>
<dbReference type="PIRSF" id="PIRSF015761">
    <property type="entry name" value="Protein_L"/>
    <property type="match status" value="1"/>
</dbReference>
<dbReference type="GO" id="GO:0015627">
    <property type="term" value="C:type II protein secretion system complex"/>
    <property type="evidence" value="ECO:0007669"/>
    <property type="project" value="InterPro"/>
</dbReference>
<gene>
    <name evidence="2" type="ORF">SAMN06295920_106160</name>
</gene>
<proteinExistence type="predicted"/>
<dbReference type="Pfam" id="PF05134">
    <property type="entry name" value="T2SSL"/>
    <property type="match status" value="1"/>
</dbReference>
<dbReference type="GO" id="GO:0015628">
    <property type="term" value="P:protein secretion by the type II secretion system"/>
    <property type="evidence" value="ECO:0007669"/>
    <property type="project" value="InterPro"/>
</dbReference>
<dbReference type="InterPro" id="IPR043129">
    <property type="entry name" value="ATPase_NBD"/>
</dbReference>
<dbReference type="NCBIfam" id="TIGR01709">
    <property type="entry name" value="typeII_sec_gspL"/>
    <property type="match status" value="1"/>
</dbReference>
<feature type="domain" description="GspL cytoplasmic actin-ATPase-like" evidence="1">
    <location>
        <begin position="48"/>
        <end position="172"/>
    </location>
</feature>